<keyword evidence="8 13" id="KW-0238">DNA-binding</keyword>
<dbReference type="InterPro" id="IPR007692">
    <property type="entry name" value="DNA_helicase_DnaB"/>
</dbReference>
<dbReference type="InterPro" id="IPR007693">
    <property type="entry name" value="DNA_helicase_DnaB-like_N"/>
</dbReference>
<evidence type="ECO:0000313" key="17">
    <source>
        <dbReference type="Proteomes" id="UP000315003"/>
    </source>
</evidence>
<proteinExistence type="inferred from homology"/>
<evidence type="ECO:0000313" key="16">
    <source>
        <dbReference type="EMBL" id="QDT61065.1"/>
    </source>
</evidence>
<evidence type="ECO:0000256" key="6">
    <source>
        <dbReference type="ARBA" id="ARBA00022806"/>
    </source>
</evidence>
<dbReference type="PANTHER" id="PTHR30153:SF2">
    <property type="entry name" value="REPLICATIVE DNA HELICASE"/>
    <property type="match status" value="1"/>
</dbReference>
<dbReference type="GO" id="GO:0006269">
    <property type="term" value="P:DNA replication, synthesis of primer"/>
    <property type="evidence" value="ECO:0007669"/>
    <property type="project" value="UniProtKB-UniRule"/>
</dbReference>
<evidence type="ECO:0000256" key="14">
    <source>
        <dbReference type="SAM" id="MobiDB-lite"/>
    </source>
</evidence>
<dbReference type="CDD" id="cd00984">
    <property type="entry name" value="DnaB_C"/>
    <property type="match status" value="1"/>
</dbReference>
<dbReference type="PROSITE" id="PS51199">
    <property type="entry name" value="SF4_HELICASE"/>
    <property type="match status" value="1"/>
</dbReference>
<dbReference type="GO" id="GO:0005829">
    <property type="term" value="C:cytosol"/>
    <property type="evidence" value="ECO:0007669"/>
    <property type="project" value="TreeGrafter"/>
</dbReference>
<evidence type="ECO:0000256" key="12">
    <source>
        <dbReference type="NCBIfam" id="TIGR00665"/>
    </source>
</evidence>
<keyword evidence="9" id="KW-0413">Isomerase</keyword>
<sequence>MAADDFNGFERKGKKKKPEASAAEILQRQPPFDLEAEMGVLGSILILPSVCDDLASLKSEDFYDDANRILYKHLREMADSGDKIDVTLLVSRLKKSDEFEKMGGAAYLAKLSAAVPNAAHAVYYAGIVSEKAVYRNLINASTDILRDAYEQNSEARELVAQAEQRVFSIMDGRSSNSLHNMEDVLHAAMDRMEARLRGEVTDGTCETGLSDFDTMTGGLHNGELIILAARPSMGKTALAMNIAEHGAIEGRQPVLFVSLEMSAIELADRMLCSLARVNGHRLRNGTISADDQKRLLEKANEISSAPFFVDDSPSRTVSEIAATARRIKRRNDNLGLIVVDYLQLIEPDNSRDPRQEQVAKIARRLKGMARELEVPMLCLSQLNRQAEEGKDHRPKMSHLRESGAIEQDADVVMFVHREEYYHRGEDRAQYAGQAEIIIAKQRNGPVGDVQLTWESDYTRFSSRAPEHHDEFSDYAEFTSPGGF</sequence>
<dbReference type="GO" id="GO:0005524">
    <property type="term" value="F:ATP binding"/>
    <property type="evidence" value="ECO:0007669"/>
    <property type="project" value="UniProtKB-UniRule"/>
</dbReference>
<dbReference type="InterPro" id="IPR036185">
    <property type="entry name" value="DNA_heli_DnaB-like_N_sf"/>
</dbReference>
<dbReference type="Proteomes" id="UP000315003">
    <property type="component" value="Chromosome"/>
</dbReference>
<keyword evidence="7 13" id="KW-0067">ATP-binding</keyword>
<dbReference type="InterPro" id="IPR027417">
    <property type="entry name" value="P-loop_NTPase"/>
</dbReference>
<dbReference type="InterPro" id="IPR016136">
    <property type="entry name" value="DNA_helicase_N/primase_C"/>
</dbReference>
<comment type="function">
    <text evidence="10 13">The main replicative DNA helicase, it participates in initiation and elongation during chromosome replication. Travels ahead of the DNA replisome, separating dsDNA into templates for DNA synthesis. A processive ATP-dependent 5'-3' DNA helicase it has DNA-dependent ATPase activity.</text>
</comment>
<keyword evidence="4 13" id="KW-0547">Nucleotide-binding</keyword>
<comment type="similarity">
    <text evidence="1 13">Belongs to the helicase family. DnaB subfamily.</text>
</comment>
<dbReference type="GO" id="GO:0003677">
    <property type="term" value="F:DNA binding"/>
    <property type="evidence" value="ECO:0007669"/>
    <property type="project" value="UniProtKB-UniRule"/>
</dbReference>
<dbReference type="SUPFAM" id="SSF48024">
    <property type="entry name" value="N-terminal domain of DnaB helicase"/>
    <property type="match status" value="1"/>
</dbReference>
<dbReference type="NCBIfam" id="TIGR00665">
    <property type="entry name" value="DnaB"/>
    <property type="match status" value="1"/>
</dbReference>
<keyword evidence="3 13" id="KW-0235">DNA replication</keyword>
<evidence type="ECO:0000256" key="3">
    <source>
        <dbReference type="ARBA" id="ARBA00022705"/>
    </source>
</evidence>
<name>A0A517SY47_9BACT</name>
<evidence type="ECO:0000256" key="7">
    <source>
        <dbReference type="ARBA" id="ARBA00022840"/>
    </source>
</evidence>
<evidence type="ECO:0000256" key="11">
    <source>
        <dbReference type="ARBA" id="ARBA00048954"/>
    </source>
</evidence>
<evidence type="ECO:0000256" key="13">
    <source>
        <dbReference type="RuleBase" id="RU362085"/>
    </source>
</evidence>
<dbReference type="RefSeq" id="WP_145274707.1">
    <property type="nucleotide sequence ID" value="NZ_CP036272.1"/>
</dbReference>
<evidence type="ECO:0000256" key="5">
    <source>
        <dbReference type="ARBA" id="ARBA00022801"/>
    </source>
</evidence>
<evidence type="ECO:0000256" key="1">
    <source>
        <dbReference type="ARBA" id="ARBA00008428"/>
    </source>
</evidence>
<keyword evidence="5 13" id="KW-0378">Hydrolase</keyword>
<dbReference type="GO" id="GO:0043139">
    <property type="term" value="F:5'-3' DNA helicase activity"/>
    <property type="evidence" value="ECO:0007669"/>
    <property type="project" value="UniProtKB-EC"/>
</dbReference>
<evidence type="ECO:0000256" key="10">
    <source>
        <dbReference type="ARBA" id="ARBA00044932"/>
    </source>
</evidence>
<keyword evidence="2 13" id="KW-0639">Primosome</keyword>
<dbReference type="SUPFAM" id="SSF52540">
    <property type="entry name" value="P-loop containing nucleoside triphosphate hydrolases"/>
    <property type="match status" value="1"/>
</dbReference>
<dbReference type="GO" id="GO:1990077">
    <property type="term" value="C:primosome complex"/>
    <property type="evidence" value="ECO:0007669"/>
    <property type="project" value="UniProtKB-UniRule"/>
</dbReference>
<dbReference type="AlphaFoldDB" id="A0A517SY47"/>
<evidence type="ECO:0000259" key="15">
    <source>
        <dbReference type="PROSITE" id="PS51199"/>
    </source>
</evidence>
<dbReference type="OrthoDB" id="9773982at2"/>
<dbReference type="PANTHER" id="PTHR30153">
    <property type="entry name" value="REPLICATIVE DNA HELICASE DNAB"/>
    <property type="match status" value="1"/>
</dbReference>
<protein>
    <recommendedName>
        <fullName evidence="12 13">Replicative DNA helicase</fullName>
        <ecNumber evidence="12 13">5.6.2.3</ecNumber>
    </recommendedName>
</protein>
<evidence type="ECO:0000256" key="9">
    <source>
        <dbReference type="ARBA" id="ARBA00023235"/>
    </source>
</evidence>
<dbReference type="FunFam" id="1.10.860.10:FF:000001">
    <property type="entry name" value="Replicative DNA helicase"/>
    <property type="match status" value="1"/>
</dbReference>
<dbReference type="InterPro" id="IPR007694">
    <property type="entry name" value="DNA_helicase_DnaB-like_C"/>
</dbReference>
<dbReference type="Pfam" id="PF03796">
    <property type="entry name" value="DnaB_C"/>
    <property type="match status" value="1"/>
</dbReference>
<comment type="catalytic activity">
    <reaction evidence="11 13">
        <text>ATP + H2O = ADP + phosphate + H(+)</text>
        <dbReference type="Rhea" id="RHEA:13065"/>
        <dbReference type="ChEBI" id="CHEBI:15377"/>
        <dbReference type="ChEBI" id="CHEBI:15378"/>
        <dbReference type="ChEBI" id="CHEBI:30616"/>
        <dbReference type="ChEBI" id="CHEBI:43474"/>
        <dbReference type="ChEBI" id="CHEBI:456216"/>
        <dbReference type="EC" id="5.6.2.3"/>
    </reaction>
</comment>
<reference evidence="16 17" key="1">
    <citation type="submission" date="2019-02" db="EMBL/GenBank/DDBJ databases">
        <title>Deep-cultivation of Planctomycetes and their phenomic and genomic characterization uncovers novel biology.</title>
        <authorList>
            <person name="Wiegand S."/>
            <person name="Jogler M."/>
            <person name="Boedeker C."/>
            <person name="Pinto D."/>
            <person name="Vollmers J."/>
            <person name="Rivas-Marin E."/>
            <person name="Kohn T."/>
            <person name="Peeters S.H."/>
            <person name="Heuer A."/>
            <person name="Rast P."/>
            <person name="Oberbeckmann S."/>
            <person name="Bunk B."/>
            <person name="Jeske O."/>
            <person name="Meyerdierks A."/>
            <person name="Storesund J.E."/>
            <person name="Kallscheuer N."/>
            <person name="Luecker S."/>
            <person name="Lage O.M."/>
            <person name="Pohl T."/>
            <person name="Merkel B.J."/>
            <person name="Hornburger P."/>
            <person name="Mueller R.-W."/>
            <person name="Bruemmer F."/>
            <person name="Labrenz M."/>
            <person name="Spormann A.M."/>
            <person name="Op den Camp H."/>
            <person name="Overmann J."/>
            <person name="Amann R."/>
            <person name="Jetten M.S.M."/>
            <person name="Mascher T."/>
            <person name="Medema M.H."/>
            <person name="Devos D.P."/>
            <person name="Kaster A.-K."/>
            <person name="Ovreas L."/>
            <person name="Rohde M."/>
            <person name="Galperin M.Y."/>
            <person name="Jogler C."/>
        </authorList>
    </citation>
    <scope>NUCLEOTIDE SEQUENCE [LARGE SCALE GENOMIC DNA]</scope>
    <source>
        <strain evidence="16 17">SV_7m_r</strain>
    </source>
</reference>
<keyword evidence="6 13" id="KW-0347">Helicase</keyword>
<feature type="region of interest" description="Disordered" evidence="14">
    <location>
        <begin position="1"/>
        <end position="22"/>
    </location>
</feature>
<dbReference type="EMBL" id="CP036272">
    <property type="protein sequence ID" value="QDT61065.1"/>
    <property type="molecule type" value="Genomic_DNA"/>
</dbReference>
<accession>A0A517SY47</accession>
<organism evidence="16 17">
    <name type="scientific">Stieleria bergensis</name>
    <dbReference type="NCBI Taxonomy" id="2528025"/>
    <lineage>
        <taxon>Bacteria</taxon>
        <taxon>Pseudomonadati</taxon>
        <taxon>Planctomycetota</taxon>
        <taxon>Planctomycetia</taxon>
        <taxon>Pirellulales</taxon>
        <taxon>Pirellulaceae</taxon>
        <taxon>Stieleria</taxon>
    </lineage>
</organism>
<feature type="domain" description="SF4 helicase" evidence="15">
    <location>
        <begin position="198"/>
        <end position="467"/>
    </location>
</feature>
<dbReference type="Gene3D" id="3.40.50.300">
    <property type="entry name" value="P-loop containing nucleotide triphosphate hydrolases"/>
    <property type="match status" value="1"/>
</dbReference>
<dbReference type="Pfam" id="PF00772">
    <property type="entry name" value="DnaB"/>
    <property type="match status" value="1"/>
</dbReference>
<evidence type="ECO:0000256" key="2">
    <source>
        <dbReference type="ARBA" id="ARBA00022515"/>
    </source>
</evidence>
<evidence type="ECO:0000256" key="4">
    <source>
        <dbReference type="ARBA" id="ARBA00022741"/>
    </source>
</evidence>
<dbReference type="GO" id="GO:0016887">
    <property type="term" value="F:ATP hydrolysis activity"/>
    <property type="evidence" value="ECO:0007669"/>
    <property type="project" value="RHEA"/>
</dbReference>
<dbReference type="EC" id="5.6.2.3" evidence="12 13"/>
<dbReference type="Gene3D" id="1.10.860.10">
    <property type="entry name" value="DNAb Helicase, Chain A"/>
    <property type="match status" value="1"/>
</dbReference>
<gene>
    <name evidence="16" type="primary">dnaC</name>
    <name evidence="16" type="ORF">SV7mr_35960</name>
</gene>
<evidence type="ECO:0000256" key="8">
    <source>
        <dbReference type="ARBA" id="ARBA00023125"/>
    </source>
</evidence>
<keyword evidence="17" id="KW-1185">Reference proteome</keyword>